<accession>A0AAV7C986</accession>
<dbReference type="PANTHER" id="PTHR24109">
    <property type="entry name" value="LEUCINE-RICH REPEAT-CONTAINING PROTEIN 31"/>
    <property type="match status" value="1"/>
</dbReference>
<keyword evidence="3" id="KW-1185">Reference proteome</keyword>
<feature type="compositionally biased region" description="Basic and acidic residues" evidence="1">
    <location>
        <begin position="109"/>
        <end position="123"/>
    </location>
</feature>
<protein>
    <recommendedName>
        <fullName evidence="4">Leucine rich repeat containing 31</fullName>
    </recommendedName>
</protein>
<evidence type="ECO:0000313" key="3">
    <source>
        <dbReference type="Proteomes" id="UP000824782"/>
    </source>
</evidence>
<gene>
    <name evidence="2" type="ORF">GDO81_007584</name>
</gene>
<feature type="compositionally biased region" description="Basic and acidic residues" evidence="1">
    <location>
        <begin position="130"/>
        <end position="143"/>
    </location>
</feature>
<organism evidence="2 3">
    <name type="scientific">Engystomops pustulosus</name>
    <name type="common">Tungara frog</name>
    <name type="synonym">Physalaemus pustulosus</name>
    <dbReference type="NCBI Taxonomy" id="76066"/>
    <lineage>
        <taxon>Eukaryota</taxon>
        <taxon>Metazoa</taxon>
        <taxon>Chordata</taxon>
        <taxon>Craniata</taxon>
        <taxon>Vertebrata</taxon>
        <taxon>Euteleostomi</taxon>
        <taxon>Amphibia</taxon>
        <taxon>Batrachia</taxon>
        <taxon>Anura</taxon>
        <taxon>Neobatrachia</taxon>
        <taxon>Hyloidea</taxon>
        <taxon>Leptodactylidae</taxon>
        <taxon>Leiuperinae</taxon>
        <taxon>Engystomops</taxon>
    </lineage>
</organism>
<dbReference type="Gene3D" id="3.80.10.10">
    <property type="entry name" value="Ribonuclease Inhibitor"/>
    <property type="match status" value="3"/>
</dbReference>
<name>A0AAV7C986_ENGPU</name>
<comment type="caution">
    <text evidence="2">The sequence shown here is derived from an EMBL/GenBank/DDBJ whole genome shotgun (WGS) entry which is preliminary data.</text>
</comment>
<dbReference type="AlphaFoldDB" id="A0AAV7C986"/>
<reference evidence="2" key="1">
    <citation type="thesis" date="2020" institute="ProQuest LLC" country="789 East Eisenhower Parkway, Ann Arbor, MI, USA">
        <title>Comparative Genomics and Chromosome Evolution.</title>
        <authorList>
            <person name="Mudd A.B."/>
        </authorList>
    </citation>
    <scope>NUCLEOTIDE SEQUENCE</scope>
    <source>
        <strain evidence="2">237g6f4</strain>
        <tissue evidence="2">Blood</tissue>
    </source>
</reference>
<dbReference type="InterPro" id="IPR032675">
    <property type="entry name" value="LRR_dom_sf"/>
</dbReference>
<dbReference type="SUPFAM" id="SSF52047">
    <property type="entry name" value="RNI-like"/>
    <property type="match status" value="1"/>
</dbReference>
<evidence type="ECO:0000256" key="1">
    <source>
        <dbReference type="SAM" id="MobiDB-lite"/>
    </source>
</evidence>
<proteinExistence type="predicted"/>
<dbReference type="PANTHER" id="PTHR24109:SF3">
    <property type="entry name" value="LEUCINE-RICH REPEAT-CONTAINING PROTEIN 31"/>
    <property type="match status" value="1"/>
</dbReference>
<feature type="region of interest" description="Disordered" evidence="1">
    <location>
        <begin position="109"/>
        <end position="148"/>
    </location>
</feature>
<evidence type="ECO:0000313" key="2">
    <source>
        <dbReference type="EMBL" id="KAG8581190.1"/>
    </source>
</evidence>
<sequence length="630" mass="70439">MLGNKAGGAPRLPGTHRWNLPLLHEAGRGGEELEHVQTQWEWGMRPEEEHAVDAINYCMCLGSEKKEGEVQKKSPFDLIFSQIQRKKSDKGKSDIFQVKKFFKAFDKDSTKKTNEKTEQDSDNKPVPVDYGDHRNGKEETSLREEDEVDSDTAGWLKAKQFMEKFGKKAEIHFIDLNNCGLTAADIKELGTLMTFLPDAEEIDLSWNELIGGSMMSLTAHLCHVTRLRILSLSNCGLTSVDAGAIGEALPHIPNLQVLDLSWNSALGGALSTLTQHFSSNCELKSLNLTECSLKAEDGDSLAQVIGKMSRMEVLELSENKELGSSMKNFTEELKHCSCLSVLKLRSTGLRQDTINYLSSAFQYWPYLRRLDLSCNKAAGGGFREAAARLTAFKQLELLDIHQCCLSRDDVTALTQVIPLLSNLQSLDMSCNKNIGLSSEHLFSRLRFLPKLKSVNISNCTLKTESFAGLADASHYLMDLQMLDLSWNKCVGGNLKLLSETLKSATDLQRLYLSSCNLVTQDLAVIASAAQNGHLERLEQLDIAYNDTVPDEGWSLFFETVSSLKNIVELDISLRPASSRECGPWFIHLLSNLVKLPKLKELGMQRWALSTAERQQLSRIQRETSINIHYD</sequence>
<dbReference type="Proteomes" id="UP000824782">
    <property type="component" value="Unassembled WGS sequence"/>
</dbReference>
<dbReference type="SMART" id="SM00368">
    <property type="entry name" value="LRR_RI"/>
    <property type="match status" value="7"/>
</dbReference>
<dbReference type="InterPro" id="IPR042419">
    <property type="entry name" value="LRC31"/>
</dbReference>
<evidence type="ECO:0008006" key="4">
    <source>
        <dbReference type="Google" id="ProtNLM"/>
    </source>
</evidence>
<dbReference type="EMBL" id="WNYA01000003">
    <property type="protein sequence ID" value="KAG8581190.1"/>
    <property type="molecule type" value="Genomic_DNA"/>
</dbReference>